<evidence type="ECO:0000313" key="7">
    <source>
        <dbReference type="Proteomes" id="UP000005808"/>
    </source>
</evidence>
<sequence length="392" mass="43744">MPNPIRLVGSADQPPEPASRAATGAALREQAYAEIKRRIISCEFRPGEPLNEAQVAALLGIGRTPVHQALHRLEVEGLVSILPRKGVLVSPLSLNEVLDMIEVRATNEVLCATLACERAHESDLKAMREIVARSPDLIARRDITGLATLDLKFHTAMSAASRNRVLADLLRNLHEKQARFWFLSLSDPQHLENVYQEHLVIIDALERRDVPAVREAIREHIDEFRKNSLLTTDALLEVPRADSSGEIEFVLLAGKDAMYIGVGSDHTDRKVEAYDVTVSKQMCAKPLGTAVWRFDDVAAHWDQLQMRCWRTRDGQRELYQEGQVTRLLDPRDLIQRLTGEDKLPVGTAMFCGTQAVIGELGSGEAFEVELHDPVLKRTLRHAYRVACLAVAP</sequence>
<dbReference type="AlphaFoldDB" id="H1SB66"/>
<dbReference type="GO" id="GO:0003677">
    <property type="term" value="F:DNA binding"/>
    <property type="evidence" value="ECO:0007669"/>
    <property type="project" value="UniProtKB-KW"/>
</dbReference>
<dbReference type="Gene3D" id="1.10.10.10">
    <property type="entry name" value="Winged helix-like DNA-binding domain superfamily/Winged helix DNA-binding domain"/>
    <property type="match status" value="1"/>
</dbReference>
<accession>H1SB66</accession>
<dbReference type="SUPFAM" id="SSF48008">
    <property type="entry name" value="GntR ligand-binding domain-like"/>
    <property type="match status" value="1"/>
</dbReference>
<dbReference type="EMBL" id="AHJE01000069">
    <property type="protein sequence ID" value="EHP40304.1"/>
    <property type="molecule type" value="Genomic_DNA"/>
</dbReference>
<dbReference type="InterPro" id="IPR036390">
    <property type="entry name" value="WH_DNA-bd_sf"/>
</dbReference>
<organism evidence="6 7">
    <name type="scientific">Cupriavidus basilensis OR16</name>
    <dbReference type="NCBI Taxonomy" id="1127483"/>
    <lineage>
        <taxon>Bacteria</taxon>
        <taxon>Pseudomonadati</taxon>
        <taxon>Pseudomonadota</taxon>
        <taxon>Betaproteobacteria</taxon>
        <taxon>Burkholderiales</taxon>
        <taxon>Burkholderiaceae</taxon>
        <taxon>Cupriavidus</taxon>
    </lineage>
</organism>
<dbReference type="Pfam" id="PF11010">
    <property type="entry name" value="DUF2848"/>
    <property type="match status" value="1"/>
</dbReference>
<dbReference type="PANTHER" id="PTHR43537">
    <property type="entry name" value="TRANSCRIPTIONAL REGULATOR, GNTR FAMILY"/>
    <property type="match status" value="1"/>
</dbReference>
<evidence type="ECO:0000256" key="3">
    <source>
        <dbReference type="ARBA" id="ARBA00023163"/>
    </source>
</evidence>
<dbReference type="InterPro" id="IPR011711">
    <property type="entry name" value="GntR_C"/>
</dbReference>
<reference evidence="6 7" key="1">
    <citation type="journal article" date="2012" name="J. Bacteriol.">
        <title>De Novo Genome Project of Cupriavidus basilensis OR16.</title>
        <authorList>
            <person name="Cserhati M."/>
            <person name="Kriszt B."/>
            <person name="Szoboszlay S."/>
            <person name="Toth A."/>
            <person name="Szabo I."/>
            <person name="Tancsics A."/>
            <person name="Nagy I."/>
            <person name="Horvath B."/>
            <person name="Nagy I."/>
            <person name="Kukolya J."/>
        </authorList>
    </citation>
    <scope>NUCLEOTIDE SEQUENCE [LARGE SCALE GENOMIC DNA]</scope>
    <source>
        <strain evidence="6 7">OR16</strain>
    </source>
</reference>
<dbReference type="SMART" id="SM00345">
    <property type="entry name" value="HTH_GNTR"/>
    <property type="match status" value="1"/>
</dbReference>
<evidence type="ECO:0000256" key="1">
    <source>
        <dbReference type="ARBA" id="ARBA00023015"/>
    </source>
</evidence>
<feature type="domain" description="HTH gntR-type" evidence="5">
    <location>
        <begin position="25"/>
        <end position="92"/>
    </location>
</feature>
<dbReference type="Pfam" id="PF00392">
    <property type="entry name" value="GntR"/>
    <property type="match status" value="1"/>
</dbReference>
<protein>
    <submittedName>
        <fullName evidence="6">Regulatory protein GntR, HTH</fullName>
    </submittedName>
</protein>
<dbReference type="SMART" id="SM00895">
    <property type="entry name" value="FCD"/>
    <property type="match status" value="1"/>
</dbReference>
<keyword evidence="1" id="KW-0805">Transcription regulation</keyword>
<name>H1SB66_9BURK</name>
<dbReference type="Pfam" id="PF07729">
    <property type="entry name" value="FCD"/>
    <property type="match status" value="1"/>
</dbReference>
<dbReference type="Proteomes" id="UP000005808">
    <property type="component" value="Unassembled WGS sequence"/>
</dbReference>
<evidence type="ECO:0000313" key="6">
    <source>
        <dbReference type="EMBL" id="EHP40304.1"/>
    </source>
</evidence>
<dbReference type="GO" id="GO:0003824">
    <property type="term" value="F:catalytic activity"/>
    <property type="evidence" value="ECO:0007669"/>
    <property type="project" value="InterPro"/>
</dbReference>
<dbReference type="Gene3D" id="1.20.120.530">
    <property type="entry name" value="GntR ligand-binding domain-like"/>
    <property type="match status" value="1"/>
</dbReference>
<dbReference type="OrthoDB" id="9799812at2"/>
<dbReference type="GO" id="GO:0003700">
    <property type="term" value="F:DNA-binding transcription factor activity"/>
    <property type="evidence" value="ECO:0007669"/>
    <property type="project" value="InterPro"/>
</dbReference>
<dbReference type="CDD" id="cd07377">
    <property type="entry name" value="WHTH_GntR"/>
    <property type="match status" value="1"/>
</dbReference>
<dbReference type="PROSITE" id="PS50949">
    <property type="entry name" value="HTH_GNTR"/>
    <property type="match status" value="1"/>
</dbReference>
<evidence type="ECO:0000256" key="4">
    <source>
        <dbReference type="SAM" id="MobiDB-lite"/>
    </source>
</evidence>
<dbReference type="PATRIC" id="fig|1127483.3.peg.5396"/>
<evidence type="ECO:0000259" key="5">
    <source>
        <dbReference type="PROSITE" id="PS50949"/>
    </source>
</evidence>
<dbReference type="SUPFAM" id="SSF46785">
    <property type="entry name" value="Winged helix' DNA-binding domain"/>
    <property type="match status" value="1"/>
</dbReference>
<proteinExistence type="predicted"/>
<dbReference type="InterPro" id="IPR036663">
    <property type="entry name" value="Fumarylacetoacetase_C_sf"/>
</dbReference>
<keyword evidence="3" id="KW-0804">Transcription</keyword>
<dbReference type="InterPro" id="IPR036388">
    <property type="entry name" value="WH-like_DNA-bd_sf"/>
</dbReference>
<dbReference type="PANTHER" id="PTHR43537:SF24">
    <property type="entry name" value="GLUCONATE OPERON TRANSCRIPTIONAL REPRESSOR"/>
    <property type="match status" value="1"/>
</dbReference>
<gene>
    <name evidence="6" type="ORF">OR16_27023</name>
</gene>
<dbReference type="SUPFAM" id="SSF56529">
    <property type="entry name" value="FAH"/>
    <property type="match status" value="1"/>
</dbReference>
<feature type="region of interest" description="Disordered" evidence="4">
    <location>
        <begin position="1"/>
        <end position="22"/>
    </location>
</feature>
<dbReference type="InterPro" id="IPR008920">
    <property type="entry name" value="TF_FadR/GntR_C"/>
</dbReference>
<dbReference type="InterPro" id="IPR021269">
    <property type="entry name" value="DUF2848"/>
</dbReference>
<evidence type="ECO:0000256" key="2">
    <source>
        <dbReference type="ARBA" id="ARBA00023125"/>
    </source>
</evidence>
<dbReference type="InterPro" id="IPR000524">
    <property type="entry name" value="Tscrpt_reg_HTH_GntR"/>
</dbReference>
<comment type="caution">
    <text evidence="6">The sequence shown here is derived from an EMBL/GenBank/DDBJ whole genome shotgun (WGS) entry which is preliminary data.</text>
</comment>
<keyword evidence="2" id="KW-0238">DNA-binding</keyword>